<organism evidence="1 2">
    <name type="scientific">Hibiscus sabdariffa</name>
    <name type="common">roselle</name>
    <dbReference type="NCBI Taxonomy" id="183260"/>
    <lineage>
        <taxon>Eukaryota</taxon>
        <taxon>Viridiplantae</taxon>
        <taxon>Streptophyta</taxon>
        <taxon>Embryophyta</taxon>
        <taxon>Tracheophyta</taxon>
        <taxon>Spermatophyta</taxon>
        <taxon>Magnoliopsida</taxon>
        <taxon>eudicotyledons</taxon>
        <taxon>Gunneridae</taxon>
        <taxon>Pentapetalae</taxon>
        <taxon>rosids</taxon>
        <taxon>malvids</taxon>
        <taxon>Malvales</taxon>
        <taxon>Malvaceae</taxon>
        <taxon>Malvoideae</taxon>
        <taxon>Hibiscus</taxon>
    </lineage>
</organism>
<dbReference type="Proteomes" id="UP001472677">
    <property type="component" value="Unassembled WGS sequence"/>
</dbReference>
<reference evidence="1 2" key="1">
    <citation type="journal article" date="2024" name="G3 (Bethesda)">
        <title>Genome assembly of Hibiscus sabdariffa L. provides insights into metabolisms of medicinal natural products.</title>
        <authorList>
            <person name="Kim T."/>
        </authorList>
    </citation>
    <scope>NUCLEOTIDE SEQUENCE [LARGE SCALE GENOMIC DNA]</scope>
    <source>
        <strain evidence="1">TK-2024</strain>
        <tissue evidence="1">Old leaves</tissue>
    </source>
</reference>
<proteinExistence type="predicted"/>
<dbReference type="EMBL" id="JBBPBM010000025">
    <property type="protein sequence ID" value="KAK8540153.1"/>
    <property type="molecule type" value="Genomic_DNA"/>
</dbReference>
<comment type="caution">
    <text evidence="1">The sequence shown here is derived from an EMBL/GenBank/DDBJ whole genome shotgun (WGS) entry which is preliminary data.</text>
</comment>
<name>A0ABR2DIN9_9ROSI</name>
<accession>A0ABR2DIN9</accession>
<sequence>MTIDWGSSSLNKVQVPRQVLLHLPIPTPSILTLEIVRSFLGPLGALDAKIVEHLLISLVGGCAHECNMGVGVSWQ</sequence>
<gene>
    <name evidence="1" type="ORF">V6N12_046444</name>
</gene>
<evidence type="ECO:0000313" key="1">
    <source>
        <dbReference type="EMBL" id="KAK8540153.1"/>
    </source>
</evidence>
<keyword evidence="2" id="KW-1185">Reference proteome</keyword>
<protein>
    <submittedName>
        <fullName evidence="1">Uncharacterized protein</fullName>
    </submittedName>
</protein>
<evidence type="ECO:0000313" key="2">
    <source>
        <dbReference type="Proteomes" id="UP001472677"/>
    </source>
</evidence>